<dbReference type="Gene3D" id="3.40.50.620">
    <property type="entry name" value="HUPs"/>
    <property type="match status" value="1"/>
</dbReference>
<evidence type="ECO:0000256" key="7">
    <source>
        <dbReference type="ARBA" id="ARBA00022741"/>
    </source>
</evidence>
<evidence type="ECO:0000256" key="4">
    <source>
        <dbReference type="ARBA" id="ARBA00022643"/>
    </source>
</evidence>
<keyword evidence="5" id="KW-0808">Transferase</keyword>
<dbReference type="PANTHER" id="PTHR23293">
    <property type="entry name" value="FAD SYNTHETASE-RELATED FMN ADENYLYLTRANSFERASE"/>
    <property type="match status" value="1"/>
</dbReference>
<keyword evidence="6" id="KW-0548">Nucleotidyltransferase</keyword>
<keyword evidence="7" id="KW-0547">Nucleotide-binding</keyword>
<evidence type="ECO:0000256" key="6">
    <source>
        <dbReference type="ARBA" id="ARBA00022695"/>
    </source>
</evidence>
<comment type="catalytic activity">
    <reaction evidence="12">
        <text>FMN + ATP + H(+) = FAD + diphosphate</text>
        <dbReference type="Rhea" id="RHEA:17237"/>
        <dbReference type="ChEBI" id="CHEBI:15378"/>
        <dbReference type="ChEBI" id="CHEBI:30616"/>
        <dbReference type="ChEBI" id="CHEBI:33019"/>
        <dbReference type="ChEBI" id="CHEBI:57692"/>
        <dbReference type="ChEBI" id="CHEBI:58210"/>
        <dbReference type="EC" id="2.7.7.2"/>
    </reaction>
</comment>
<protein>
    <recommendedName>
        <fullName evidence="2">FAD synthase</fullName>
        <ecNumber evidence="2">2.7.7.2</ecNumber>
    </recommendedName>
    <alternativeName>
        <fullName evidence="10">FAD pyrophosphorylase</fullName>
    </alternativeName>
    <alternativeName>
        <fullName evidence="11">FMN adenylyltransferase</fullName>
    </alternativeName>
</protein>
<name>A0A443QWV4_9ACAR</name>
<evidence type="ECO:0000256" key="8">
    <source>
        <dbReference type="ARBA" id="ARBA00022827"/>
    </source>
</evidence>
<reference evidence="14 15" key="1">
    <citation type="journal article" date="2018" name="Gigascience">
        <title>Genomes of trombidid mites reveal novel predicted allergens and laterally-transferred genes associated with secondary metabolism.</title>
        <authorList>
            <person name="Dong X."/>
            <person name="Chaisiri K."/>
            <person name="Xia D."/>
            <person name="Armstrong S.D."/>
            <person name="Fang Y."/>
            <person name="Donnelly M.J."/>
            <person name="Kadowaki T."/>
            <person name="McGarry J.W."/>
            <person name="Darby A.C."/>
            <person name="Makepeace B.L."/>
        </authorList>
    </citation>
    <scope>NUCLEOTIDE SEQUENCE [LARGE SCALE GENOMIC DNA]</scope>
    <source>
        <strain evidence="14">UoL-WK</strain>
    </source>
</reference>
<dbReference type="CDD" id="cd23948">
    <property type="entry name" value="FAD_synthase"/>
    <property type="match status" value="1"/>
</dbReference>
<dbReference type="InterPro" id="IPR014729">
    <property type="entry name" value="Rossmann-like_a/b/a_fold"/>
</dbReference>
<dbReference type="OrthoDB" id="270728at2759"/>
<dbReference type="PANTHER" id="PTHR23293:SF9">
    <property type="entry name" value="FAD SYNTHASE"/>
    <property type="match status" value="1"/>
</dbReference>
<evidence type="ECO:0000259" key="13">
    <source>
        <dbReference type="Pfam" id="PF01507"/>
    </source>
</evidence>
<keyword evidence="15" id="KW-1185">Reference proteome</keyword>
<dbReference type="AlphaFoldDB" id="A0A443QWV4"/>
<feature type="domain" description="Phosphoadenosine phosphosulphate reductase" evidence="13">
    <location>
        <begin position="52"/>
        <end position="209"/>
    </location>
</feature>
<dbReference type="EC" id="2.7.7.2" evidence="2"/>
<keyword evidence="4" id="KW-0288">FMN</keyword>
<dbReference type="GO" id="GO:0003919">
    <property type="term" value="F:FMN adenylyltransferase activity"/>
    <property type="evidence" value="ECO:0007669"/>
    <property type="project" value="UniProtKB-EC"/>
</dbReference>
<evidence type="ECO:0000256" key="2">
    <source>
        <dbReference type="ARBA" id="ARBA00012393"/>
    </source>
</evidence>
<dbReference type="EMBL" id="NCKU01003447">
    <property type="protein sequence ID" value="RWS07494.1"/>
    <property type="molecule type" value="Genomic_DNA"/>
</dbReference>
<keyword evidence="8" id="KW-0274">FAD</keyword>
<comment type="pathway">
    <text evidence="1">Cofactor biosynthesis; FAD biosynthesis; FAD from FMN: step 1/1.</text>
</comment>
<dbReference type="Pfam" id="PF01507">
    <property type="entry name" value="PAPS_reduct"/>
    <property type="match status" value="1"/>
</dbReference>
<evidence type="ECO:0000256" key="12">
    <source>
        <dbReference type="ARBA" id="ARBA00049494"/>
    </source>
</evidence>
<evidence type="ECO:0000256" key="10">
    <source>
        <dbReference type="ARBA" id="ARBA00031145"/>
    </source>
</evidence>
<evidence type="ECO:0000313" key="14">
    <source>
        <dbReference type="EMBL" id="RWS07494.1"/>
    </source>
</evidence>
<keyword evidence="3" id="KW-0285">Flavoprotein</keyword>
<gene>
    <name evidence="14" type="ORF">B4U79_00111</name>
</gene>
<evidence type="ECO:0000256" key="9">
    <source>
        <dbReference type="ARBA" id="ARBA00022840"/>
    </source>
</evidence>
<evidence type="ECO:0000313" key="15">
    <source>
        <dbReference type="Proteomes" id="UP000285301"/>
    </source>
</evidence>
<evidence type="ECO:0000256" key="1">
    <source>
        <dbReference type="ARBA" id="ARBA00004726"/>
    </source>
</evidence>
<accession>A0A443QWV4</accession>
<dbReference type="GO" id="GO:0005524">
    <property type="term" value="F:ATP binding"/>
    <property type="evidence" value="ECO:0007669"/>
    <property type="project" value="UniProtKB-KW"/>
</dbReference>
<keyword evidence="9" id="KW-0067">ATP-binding</keyword>
<organism evidence="14 15">
    <name type="scientific">Dinothrombium tinctorium</name>
    <dbReference type="NCBI Taxonomy" id="1965070"/>
    <lineage>
        <taxon>Eukaryota</taxon>
        <taxon>Metazoa</taxon>
        <taxon>Ecdysozoa</taxon>
        <taxon>Arthropoda</taxon>
        <taxon>Chelicerata</taxon>
        <taxon>Arachnida</taxon>
        <taxon>Acari</taxon>
        <taxon>Acariformes</taxon>
        <taxon>Trombidiformes</taxon>
        <taxon>Prostigmata</taxon>
        <taxon>Anystina</taxon>
        <taxon>Parasitengona</taxon>
        <taxon>Trombidioidea</taxon>
        <taxon>Trombidiidae</taxon>
        <taxon>Dinothrombium</taxon>
    </lineage>
</organism>
<proteinExistence type="predicted"/>
<sequence length="243" mass="28253">MAFEETIEFRPLDKVEQLMEYAHMPGNEYVKQSIAIIEKCLNELNYDVTKFCISFNGGKDCTALLHLVYCVYMKHVPIEDRSKIAINALYIEMPETFEELKHFMNLAVKCYNLKVLKVEGPDYKKALKAVKADTEGQRFSMIFMGSRATDKTNLTHVQDTDADWPLFTRVSPMLHWSYHQVWSFLRDNQVPYCSLYDQGYTSLGQKTNTFRNPKLRVVSATGEVTYLPAYMLKDGFDERSFRV</sequence>
<evidence type="ECO:0000256" key="11">
    <source>
        <dbReference type="ARBA" id="ARBA00031871"/>
    </source>
</evidence>
<evidence type="ECO:0000256" key="3">
    <source>
        <dbReference type="ARBA" id="ARBA00022630"/>
    </source>
</evidence>
<dbReference type="GO" id="GO:0006747">
    <property type="term" value="P:FAD biosynthetic process"/>
    <property type="evidence" value="ECO:0007669"/>
    <property type="project" value="TreeGrafter"/>
</dbReference>
<comment type="caution">
    <text evidence="14">The sequence shown here is derived from an EMBL/GenBank/DDBJ whole genome shotgun (WGS) entry which is preliminary data.</text>
</comment>
<evidence type="ECO:0000256" key="5">
    <source>
        <dbReference type="ARBA" id="ARBA00022679"/>
    </source>
</evidence>
<dbReference type="SUPFAM" id="SSF52402">
    <property type="entry name" value="Adenine nucleotide alpha hydrolases-like"/>
    <property type="match status" value="1"/>
</dbReference>
<dbReference type="Proteomes" id="UP000285301">
    <property type="component" value="Unassembled WGS sequence"/>
</dbReference>
<dbReference type="STRING" id="1965070.A0A443QWV4"/>
<dbReference type="InterPro" id="IPR002500">
    <property type="entry name" value="PAPS_reduct_dom"/>
</dbReference>